<keyword evidence="4" id="KW-1185">Reference proteome</keyword>
<sequence length="142" mass="16285">MSKDKDCFYCNKNEKLDEIMIEVCPLEVSTLYLFKDQTHKGRCIVAYKDHVKELFDLDDKELALFTKDVARAAKAVSKAFGADKVNYGAYADTLHHLHFHIVPKHKGEVEWGGTFAMNRENPVTLSVAEYKEVIEAIKKNFK</sequence>
<dbReference type="GO" id="GO:0016787">
    <property type="term" value="F:hydrolase activity"/>
    <property type="evidence" value="ECO:0007669"/>
    <property type="project" value="UniProtKB-KW"/>
</dbReference>
<dbReference type="PROSITE" id="PS51084">
    <property type="entry name" value="HIT_2"/>
    <property type="match status" value="1"/>
</dbReference>
<accession>A0A1W1XU19</accession>
<dbReference type="STRING" id="1121291.SAMN02745134_03140"/>
<dbReference type="Pfam" id="PF01230">
    <property type="entry name" value="HIT"/>
    <property type="match status" value="1"/>
</dbReference>
<proteinExistence type="predicted"/>
<evidence type="ECO:0000256" key="1">
    <source>
        <dbReference type="PROSITE-ProRule" id="PRU00464"/>
    </source>
</evidence>
<dbReference type="RefSeq" id="WP_084117077.1">
    <property type="nucleotide sequence ID" value="NZ_FWXH01000017.1"/>
</dbReference>
<dbReference type="Gene3D" id="3.30.428.10">
    <property type="entry name" value="HIT-like"/>
    <property type="match status" value="1"/>
</dbReference>
<dbReference type="EMBL" id="FWXH01000017">
    <property type="protein sequence ID" value="SMC27354.1"/>
    <property type="molecule type" value="Genomic_DNA"/>
</dbReference>
<dbReference type="InterPro" id="IPR052908">
    <property type="entry name" value="AP-4-A_phosphorylase"/>
</dbReference>
<name>A0A1W1XU19_9CLOT</name>
<evidence type="ECO:0000259" key="2">
    <source>
        <dbReference type="PROSITE" id="PS51084"/>
    </source>
</evidence>
<dbReference type="Proteomes" id="UP000192468">
    <property type="component" value="Unassembled WGS sequence"/>
</dbReference>
<dbReference type="PANTHER" id="PTHR42997:SF1">
    <property type="entry name" value="AP-4-A PHOSPHORYLASE"/>
    <property type="match status" value="1"/>
</dbReference>
<gene>
    <name evidence="3" type="ORF">SAMN02745134_03140</name>
</gene>
<feature type="short sequence motif" description="Histidine triad motif" evidence="1">
    <location>
        <begin position="96"/>
        <end position="100"/>
    </location>
</feature>
<feature type="domain" description="HIT" evidence="2">
    <location>
        <begin position="8"/>
        <end position="111"/>
    </location>
</feature>
<dbReference type="SUPFAM" id="SSF54197">
    <property type="entry name" value="HIT-like"/>
    <property type="match status" value="1"/>
</dbReference>
<dbReference type="AlphaFoldDB" id="A0A1W1XU19"/>
<evidence type="ECO:0000313" key="3">
    <source>
        <dbReference type="EMBL" id="SMC27354.1"/>
    </source>
</evidence>
<organism evidence="3 4">
    <name type="scientific">Clostridium acidisoli DSM 12555</name>
    <dbReference type="NCBI Taxonomy" id="1121291"/>
    <lineage>
        <taxon>Bacteria</taxon>
        <taxon>Bacillati</taxon>
        <taxon>Bacillota</taxon>
        <taxon>Clostridia</taxon>
        <taxon>Eubacteriales</taxon>
        <taxon>Clostridiaceae</taxon>
        <taxon>Clostridium</taxon>
    </lineage>
</organism>
<keyword evidence="3" id="KW-0378">Hydrolase</keyword>
<protein>
    <submittedName>
        <fullName evidence="3">Diadenosine tetraphosphate (Ap4A) hydrolase</fullName>
    </submittedName>
</protein>
<dbReference type="PANTHER" id="PTHR42997">
    <property type="entry name" value="HIT FAMILY HYDROLASE"/>
    <property type="match status" value="1"/>
</dbReference>
<dbReference type="InterPro" id="IPR036265">
    <property type="entry name" value="HIT-like_sf"/>
</dbReference>
<reference evidence="3 4" key="1">
    <citation type="submission" date="2017-04" db="EMBL/GenBank/DDBJ databases">
        <authorList>
            <person name="Afonso C.L."/>
            <person name="Miller P.J."/>
            <person name="Scott M.A."/>
            <person name="Spackman E."/>
            <person name="Goraichik I."/>
            <person name="Dimitrov K.M."/>
            <person name="Suarez D.L."/>
            <person name="Swayne D.E."/>
        </authorList>
    </citation>
    <scope>NUCLEOTIDE SEQUENCE [LARGE SCALE GENOMIC DNA]</scope>
    <source>
        <strain evidence="3 4">DSM 12555</strain>
    </source>
</reference>
<dbReference type="InterPro" id="IPR011146">
    <property type="entry name" value="HIT-like"/>
</dbReference>
<evidence type="ECO:0000313" key="4">
    <source>
        <dbReference type="Proteomes" id="UP000192468"/>
    </source>
</evidence>
<dbReference type="OrthoDB" id="9784774at2"/>